<keyword evidence="2" id="KW-1185">Reference proteome</keyword>
<comment type="caution">
    <text evidence="1">The sequence shown here is derived from an EMBL/GenBank/DDBJ whole genome shotgun (WGS) entry which is preliminary data.</text>
</comment>
<organism evidence="1 2">
    <name type="scientific">Ataeniobius toweri</name>
    <dbReference type="NCBI Taxonomy" id="208326"/>
    <lineage>
        <taxon>Eukaryota</taxon>
        <taxon>Metazoa</taxon>
        <taxon>Chordata</taxon>
        <taxon>Craniata</taxon>
        <taxon>Vertebrata</taxon>
        <taxon>Euteleostomi</taxon>
        <taxon>Actinopterygii</taxon>
        <taxon>Neopterygii</taxon>
        <taxon>Teleostei</taxon>
        <taxon>Neoteleostei</taxon>
        <taxon>Acanthomorphata</taxon>
        <taxon>Ovalentaria</taxon>
        <taxon>Atherinomorphae</taxon>
        <taxon>Cyprinodontiformes</taxon>
        <taxon>Goodeidae</taxon>
        <taxon>Ataeniobius</taxon>
    </lineage>
</organism>
<evidence type="ECO:0000313" key="1">
    <source>
        <dbReference type="EMBL" id="MED6245973.1"/>
    </source>
</evidence>
<dbReference type="Proteomes" id="UP001345963">
    <property type="component" value="Unassembled WGS sequence"/>
</dbReference>
<evidence type="ECO:0000313" key="2">
    <source>
        <dbReference type="Proteomes" id="UP001345963"/>
    </source>
</evidence>
<accession>A0ABU7B6H2</accession>
<protein>
    <submittedName>
        <fullName evidence="1">Uncharacterized protein</fullName>
    </submittedName>
</protein>
<dbReference type="EMBL" id="JAHUTI010041753">
    <property type="protein sequence ID" value="MED6245973.1"/>
    <property type="molecule type" value="Genomic_DNA"/>
</dbReference>
<proteinExistence type="predicted"/>
<gene>
    <name evidence="1" type="ORF">ATANTOWER_011023</name>
</gene>
<sequence length="108" mass="12383">MSFSSPSFLTFETDPSIAQAALTKKRQHLAEAHFSDSNLMNVTLGLHLSHKLLAEVRVGADEVALREKCKSFLFISVCVCTCLSIENKLSNYSKDRKEKLIFWFFFRY</sequence>
<name>A0ABU7B6H2_9TELE</name>
<reference evidence="1 2" key="1">
    <citation type="submission" date="2021-07" db="EMBL/GenBank/DDBJ databases">
        <authorList>
            <person name="Palmer J.M."/>
        </authorList>
    </citation>
    <scope>NUCLEOTIDE SEQUENCE [LARGE SCALE GENOMIC DNA]</scope>
    <source>
        <strain evidence="1 2">AT_MEX2019</strain>
        <tissue evidence="1">Muscle</tissue>
    </source>
</reference>